<dbReference type="AlphaFoldDB" id="A0A7C9FFG3"/>
<organism evidence="1 2">
    <name type="scientific">Salmonirosea aquatica</name>
    <dbReference type="NCBI Taxonomy" id="2654236"/>
    <lineage>
        <taxon>Bacteria</taxon>
        <taxon>Pseudomonadati</taxon>
        <taxon>Bacteroidota</taxon>
        <taxon>Cytophagia</taxon>
        <taxon>Cytophagales</taxon>
        <taxon>Spirosomataceae</taxon>
        <taxon>Salmonirosea</taxon>
    </lineage>
</organism>
<proteinExistence type="predicted"/>
<comment type="caution">
    <text evidence="1">The sequence shown here is derived from an EMBL/GenBank/DDBJ whole genome shotgun (WGS) entry which is preliminary data.</text>
</comment>
<dbReference type="Proteomes" id="UP000479293">
    <property type="component" value="Unassembled WGS sequence"/>
</dbReference>
<dbReference type="EMBL" id="WHLY01000002">
    <property type="protein sequence ID" value="MPR36667.1"/>
    <property type="molecule type" value="Genomic_DNA"/>
</dbReference>
<dbReference type="SUPFAM" id="SSF69322">
    <property type="entry name" value="Tricorn protease domain 2"/>
    <property type="match status" value="1"/>
</dbReference>
<reference evidence="1 2" key="1">
    <citation type="submission" date="2019-10" db="EMBL/GenBank/DDBJ databases">
        <title>Draft Genome Sequence of Cytophagaceae sp. SJW1-29.</title>
        <authorList>
            <person name="Choi A."/>
        </authorList>
    </citation>
    <scope>NUCLEOTIDE SEQUENCE [LARGE SCALE GENOMIC DNA]</scope>
    <source>
        <strain evidence="1 2">SJW1-29</strain>
    </source>
</reference>
<evidence type="ECO:0000313" key="2">
    <source>
        <dbReference type="Proteomes" id="UP000479293"/>
    </source>
</evidence>
<keyword evidence="2" id="KW-1185">Reference proteome</keyword>
<accession>A0A7C9FFG3</accession>
<name>A0A7C9FFG3_9BACT</name>
<evidence type="ECO:0000313" key="1">
    <source>
        <dbReference type="EMBL" id="MPR36667.1"/>
    </source>
</evidence>
<sequence>MFRKYALPVFILLLVAVAVYFMVRGKSQAAWQFIPSDASAVVTSDRIQDSTFVITEAAIDVKGFPLVRQAAESLSLLLWITRDIPIYDRTLQKKTVTYSYHQRTSAGFGVIVYIPLQNDTEIQWWATPNRPDIRVLRHNFQSTIITDINDSGSKPVCSYIIKDNYLILSQYGDLIEDVVRHANEPISKFMLQNQFEKADDSRYSLNLYLNRSVWGNLILNALSPQSTLAEFLKLFPSTQDYHLMTDTPSHVEFESLGSDAGDNYATKWLDGQVGKRFNRHQYISQQTSILFRIASGDSLAFKKNFRDWHGDHESPAWDRLSYFLGDQREELITSVGAELLLCQVEGTNSISDGKLALVEYANYDKLRPLLTKLARLSTTESNVSLDKYQGYDLYSIPIPELPAGLYGPLFKGFPRTFVSYVAPYLVLSNSSQVLRNYISDFENKITWQQSPELDSILISREGNADLAQITLVASPRKVNSAVVAGLFSAKVESIVYECLLSKSKAYPRLTLLPKKRRTSGKVLNRTFLSGEIEWKFGNDSLVAISQDPVAGATQLLLTDQDNNLVRPQSDFEKVKPITQLDGPLIGTPLKVDFLNIGRQQLILATERSLYALDEDGEGIVTPFRVSIPSDQPIRQLIRIEGGNEGSSRFVVMDAAENMYLWEKVNATPTKINRTRDFTNVQLPVVSLNQLGTRLLIVTQRNGLIFLIKDDGTVRPGFPVDMLTRIESTFAWTQNASTAQPEVVGVSAYGELLRVDVSGQILERRQLYRPEASTHFRTLFDSNALDWLLIRSSDTRVSILDKEGTELFQIGNISPNSTLQYHYFGVDNRFISINSGGYTSIFDLSGRRLGDKPIPSEVPVRLSYQASYYKIFIFGRSAGKYQAWTIKIR</sequence>
<protein>
    <submittedName>
        <fullName evidence="1">Uncharacterized protein</fullName>
    </submittedName>
</protein>
<dbReference type="RefSeq" id="WP_152764783.1">
    <property type="nucleotide sequence ID" value="NZ_WHLY01000002.1"/>
</dbReference>
<gene>
    <name evidence="1" type="ORF">GBK04_25825</name>
</gene>